<dbReference type="AlphaFoldDB" id="A0A7K7XI66"/>
<feature type="transmembrane region" description="Helical" evidence="16">
    <location>
        <begin position="299"/>
        <end position="324"/>
    </location>
</feature>
<evidence type="ECO:0000256" key="6">
    <source>
        <dbReference type="ARBA" id="ARBA00022729"/>
    </source>
</evidence>
<evidence type="ECO:0000259" key="19">
    <source>
        <dbReference type="PROSITE" id="PS50261"/>
    </source>
</evidence>
<keyword evidence="13" id="KW-0807">Transducer</keyword>
<feature type="transmembrane region" description="Helical" evidence="16">
    <location>
        <begin position="259"/>
        <end position="279"/>
    </location>
</feature>
<dbReference type="InterPro" id="IPR017983">
    <property type="entry name" value="GPCR_2_secretin-like_CS"/>
</dbReference>
<dbReference type="PRINTS" id="PR00249">
    <property type="entry name" value="GPCRSECRETIN"/>
</dbReference>
<dbReference type="PROSITE" id="PS50261">
    <property type="entry name" value="G_PROTEIN_RECEP_F2_4"/>
    <property type="match status" value="1"/>
</dbReference>
<dbReference type="InterPro" id="IPR017981">
    <property type="entry name" value="GPCR_2-like_7TM"/>
</dbReference>
<feature type="transmembrane region" description="Helical" evidence="16">
    <location>
        <begin position="138"/>
        <end position="161"/>
    </location>
</feature>
<dbReference type="FunFam" id="1.20.1070.10:FF:000133">
    <property type="entry name" value="Glucagon receptor a"/>
    <property type="match status" value="1"/>
</dbReference>
<keyword evidence="21" id="KW-1185">Reference proteome</keyword>
<dbReference type="GO" id="GO:0007166">
    <property type="term" value="P:cell surface receptor signaling pathway"/>
    <property type="evidence" value="ECO:0007669"/>
    <property type="project" value="InterPro"/>
</dbReference>
<dbReference type="Gene3D" id="4.10.1240.10">
    <property type="entry name" value="GPCR, family 2, extracellular hormone receptor domain"/>
    <property type="match status" value="1"/>
</dbReference>
<dbReference type="FunFam" id="4.10.1240.10:FF:000009">
    <property type="entry name" value="Glucagon receptor"/>
    <property type="match status" value="1"/>
</dbReference>
<protein>
    <recommendedName>
        <fullName evidence="15">Glucagon receptor</fullName>
    </recommendedName>
</protein>
<keyword evidence="10" id="KW-1015">Disulfide bond</keyword>
<dbReference type="GO" id="GO:0005886">
    <property type="term" value="C:plasma membrane"/>
    <property type="evidence" value="ECO:0007669"/>
    <property type="project" value="UniProtKB-SubCell"/>
</dbReference>
<dbReference type="PROSITE" id="PS50227">
    <property type="entry name" value="G_PROTEIN_RECEP_F2_3"/>
    <property type="match status" value="1"/>
</dbReference>
<dbReference type="SUPFAM" id="SSF111418">
    <property type="entry name" value="Hormone receptor domain"/>
    <property type="match status" value="1"/>
</dbReference>
<evidence type="ECO:0000256" key="15">
    <source>
        <dbReference type="ARBA" id="ARBA00071417"/>
    </source>
</evidence>
<evidence type="ECO:0000256" key="10">
    <source>
        <dbReference type="ARBA" id="ARBA00023157"/>
    </source>
</evidence>
<proteinExistence type="inferred from homology"/>
<feature type="transmembrane region" description="Helical" evidence="16">
    <location>
        <begin position="367"/>
        <end position="388"/>
    </location>
</feature>
<reference evidence="20 21" key="1">
    <citation type="submission" date="2019-09" db="EMBL/GenBank/DDBJ databases">
        <title>Bird 10,000 Genomes (B10K) Project - Family phase.</title>
        <authorList>
            <person name="Zhang G."/>
        </authorList>
    </citation>
    <scope>NUCLEOTIDE SEQUENCE [LARGE SCALE GENOMIC DNA]</scope>
    <source>
        <strain evidence="20">B10K-DU-030-22</strain>
        <tissue evidence="20">Blood</tissue>
    </source>
</reference>
<evidence type="ECO:0000256" key="9">
    <source>
        <dbReference type="ARBA" id="ARBA00023136"/>
    </source>
</evidence>
<dbReference type="GO" id="GO:0007189">
    <property type="term" value="P:adenylate cyclase-activating G protein-coupled receptor signaling pathway"/>
    <property type="evidence" value="ECO:0007669"/>
    <property type="project" value="TreeGrafter"/>
</dbReference>
<feature type="chain" id="PRO_5029495104" description="Glucagon receptor" evidence="17">
    <location>
        <begin position="22"/>
        <end position="545"/>
    </location>
</feature>
<evidence type="ECO:0000256" key="1">
    <source>
        <dbReference type="ARBA" id="ARBA00004651"/>
    </source>
</evidence>
<dbReference type="InterPro" id="IPR001879">
    <property type="entry name" value="GPCR_2_extracellular_dom"/>
</dbReference>
<evidence type="ECO:0000256" key="7">
    <source>
        <dbReference type="ARBA" id="ARBA00022989"/>
    </source>
</evidence>
<keyword evidence="7 16" id="KW-1133">Transmembrane helix</keyword>
<dbReference type="CDD" id="cd15267">
    <property type="entry name" value="7tmB1_GCGR"/>
    <property type="match status" value="1"/>
</dbReference>
<comment type="subcellular location">
    <subcellularLocation>
        <location evidence="1">Cell membrane</location>
        <topology evidence="1">Multi-pass membrane protein</topology>
    </subcellularLocation>
</comment>
<evidence type="ECO:0000256" key="5">
    <source>
        <dbReference type="ARBA" id="ARBA00022692"/>
    </source>
</evidence>
<evidence type="ECO:0000256" key="16">
    <source>
        <dbReference type="SAM" id="Phobius"/>
    </source>
</evidence>
<keyword evidence="12" id="KW-0325">Glycoprotein</keyword>
<comment type="function">
    <text evidence="14">G-protein coupled receptor for glucagon that plays a central role in the regulation of blood glucose levels and glucose homeostasis. Regulates the rate of hepatic glucose production by promoting glycogen hydrolysis and gluconeogenesis. Plays an important role in mediating the responses to fasting. Ligand binding causes a conformation change that triggers signaling via guanine nucleotide-binding proteins (G proteins) and modulates the activity of down-stream effectors, such as adenylate cyclase. Promotes activation of adenylate cyclase. Besides, plays a role in signaling via a phosphatidylinositol-calcium second messenger system.</text>
</comment>
<keyword evidence="3" id="KW-1003">Cell membrane</keyword>
<dbReference type="EMBL" id="VZTA01016892">
    <property type="protein sequence ID" value="NXA65336.1"/>
    <property type="molecule type" value="Genomic_DNA"/>
</dbReference>
<dbReference type="SMART" id="SM00008">
    <property type="entry name" value="HormR"/>
    <property type="match status" value="1"/>
</dbReference>
<evidence type="ECO:0000256" key="12">
    <source>
        <dbReference type="ARBA" id="ARBA00023180"/>
    </source>
</evidence>
<dbReference type="PROSITE" id="PS00650">
    <property type="entry name" value="G_PROTEIN_RECEP_F2_2"/>
    <property type="match status" value="1"/>
</dbReference>
<feature type="domain" description="G-protein coupled receptors family 2 profile 1" evidence="18">
    <location>
        <begin position="37"/>
        <end position="120"/>
    </location>
</feature>
<sequence>MSQPHLLTLLVLLLCCQGPSAQITDNVVERWKEYSEECQRNMSRLPVPTELVCNRTFDKFSCWPDTLPNSTASVPCPWFLPWYEKVKHRHVFKTCGPDGQWVTGPRGQSLRDATQCEQDDEDLKAQEKFAKTYGSFKVMYTVGYSVSLCALLLALALLLGFSKLHCMRNYIHMNLFASFILKGVSVLVIDALLKTHYSDKIDGYNVQVWLSDEAAAGCRAATVFMQYGIVANYCWLLVEGIYLHNLLVVAVFSERSYFTLYLCIGWGAPMLFLIPWVIVKFLYENIQCWSTNNNMGFWWILRFPVFLAILINFFIFIRIIQILVSKLRAHQMRYTDYKFRWVLEVAHPAFPRCARTRVHPATPSHRLAKSTLTLIPLLGIHEVVFAFVTDEHAQGTLRYVKLFFDLFLSSFQGMLVAILYCFVNKEVSRAAGARAAGARGHADSCCPQVQAELLKRWQRWKLGKDLAEEYKHTYSHAPSARNGTGSTCEKHQLVSGCANGLGRSLAPHPSSQRPERSGRSTAEHLALGGHHHCYEFPETTAESHF</sequence>
<feature type="transmembrane region" description="Helical" evidence="16">
    <location>
        <begin position="230"/>
        <end position="252"/>
    </location>
</feature>
<keyword evidence="6 17" id="KW-0732">Signal</keyword>
<evidence type="ECO:0000313" key="21">
    <source>
        <dbReference type="Proteomes" id="UP000586926"/>
    </source>
</evidence>
<feature type="non-terminal residue" evidence="20">
    <location>
        <position position="1"/>
    </location>
</feature>
<keyword evidence="4" id="KW-0597">Phosphoprotein</keyword>
<evidence type="ECO:0000259" key="18">
    <source>
        <dbReference type="PROSITE" id="PS50227"/>
    </source>
</evidence>
<feature type="domain" description="G-protein coupled receptors family 2 profile 2" evidence="19">
    <location>
        <begin position="136"/>
        <end position="424"/>
    </location>
</feature>
<comment type="similarity">
    <text evidence="2">Belongs to the G-protein coupled receptor 2 family.</text>
</comment>
<feature type="signal peptide" evidence="17">
    <location>
        <begin position="1"/>
        <end position="21"/>
    </location>
</feature>
<dbReference type="GO" id="GO:0004967">
    <property type="term" value="F:glucagon receptor activity"/>
    <property type="evidence" value="ECO:0007669"/>
    <property type="project" value="InterPro"/>
</dbReference>
<dbReference type="InterPro" id="IPR003290">
    <property type="entry name" value="GPCR_2_GLP1/glucagon_rcpt"/>
</dbReference>
<name>A0A7K7XI66_9PASS</name>
<dbReference type="InterPro" id="IPR050332">
    <property type="entry name" value="GPCR_2"/>
</dbReference>
<keyword evidence="8" id="KW-0297">G-protein coupled receptor</keyword>
<gene>
    <name evidence="20" type="primary">Gcgr</name>
    <name evidence="20" type="ORF">MOHOCH_R10459</name>
</gene>
<dbReference type="PANTHER" id="PTHR45620">
    <property type="entry name" value="PDF RECEPTOR-LIKE PROTEIN-RELATED"/>
    <property type="match status" value="1"/>
</dbReference>
<dbReference type="Proteomes" id="UP000586926">
    <property type="component" value="Unassembled WGS sequence"/>
</dbReference>
<feature type="non-terminal residue" evidence="20">
    <location>
        <position position="545"/>
    </location>
</feature>
<dbReference type="PRINTS" id="PR01354">
    <property type="entry name" value="GLUCAGONR"/>
</dbReference>
<evidence type="ECO:0000256" key="13">
    <source>
        <dbReference type="ARBA" id="ARBA00023224"/>
    </source>
</evidence>
<evidence type="ECO:0000313" key="20">
    <source>
        <dbReference type="EMBL" id="NXA65336.1"/>
    </source>
</evidence>
<evidence type="ECO:0000256" key="17">
    <source>
        <dbReference type="SAM" id="SignalP"/>
    </source>
</evidence>
<dbReference type="InterPro" id="IPR036445">
    <property type="entry name" value="GPCR_2_extracell_dom_sf"/>
</dbReference>
<comment type="caution">
    <text evidence="20">The sequence shown here is derived from an EMBL/GenBank/DDBJ whole genome shotgun (WGS) entry which is preliminary data.</text>
</comment>
<evidence type="ECO:0000256" key="14">
    <source>
        <dbReference type="ARBA" id="ARBA00057279"/>
    </source>
</evidence>
<evidence type="ECO:0000256" key="11">
    <source>
        <dbReference type="ARBA" id="ARBA00023170"/>
    </source>
</evidence>
<dbReference type="Pfam" id="PF02793">
    <property type="entry name" value="HRM"/>
    <property type="match status" value="1"/>
</dbReference>
<accession>A0A7K7XI66</accession>
<dbReference type="SUPFAM" id="SSF81321">
    <property type="entry name" value="Family A G protein-coupled receptor-like"/>
    <property type="match status" value="1"/>
</dbReference>
<evidence type="ECO:0000256" key="2">
    <source>
        <dbReference type="ARBA" id="ARBA00005314"/>
    </source>
</evidence>
<keyword evidence="9 16" id="KW-0472">Membrane</keyword>
<dbReference type="PRINTS" id="PR01353">
    <property type="entry name" value="GLUCAGNFAMLY"/>
</dbReference>
<evidence type="ECO:0000256" key="8">
    <source>
        <dbReference type="ARBA" id="ARBA00023040"/>
    </source>
</evidence>
<dbReference type="InterPro" id="IPR003291">
    <property type="entry name" value="GPCR_2_glucagon_rcpt"/>
</dbReference>
<dbReference type="PANTHER" id="PTHR45620:SF29">
    <property type="entry name" value="GLUCAGON RECEPTOR"/>
    <property type="match status" value="1"/>
</dbReference>
<organism evidence="20 21">
    <name type="scientific">Mohoua ochrocephala</name>
    <dbReference type="NCBI Taxonomy" id="874463"/>
    <lineage>
        <taxon>Eukaryota</taxon>
        <taxon>Metazoa</taxon>
        <taxon>Chordata</taxon>
        <taxon>Craniata</taxon>
        <taxon>Vertebrata</taxon>
        <taxon>Euteleostomi</taxon>
        <taxon>Archelosauria</taxon>
        <taxon>Archosauria</taxon>
        <taxon>Dinosauria</taxon>
        <taxon>Saurischia</taxon>
        <taxon>Theropoda</taxon>
        <taxon>Coelurosauria</taxon>
        <taxon>Aves</taxon>
        <taxon>Neognathae</taxon>
        <taxon>Neoaves</taxon>
        <taxon>Telluraves</taxon>
        <taxon>Australaves</taxon>
        <taxon>Passeriformes</taxon>
        <taxon>Meliphagoidea</taxon>
        <taxon>Acanthizidae</taxon>
        <taxon>Mohoua</taxon>
    </lineage>
</organism>
<dbReference type="InterPro" id="IPR000832">
    <property type="entry name" value="GPCR_2_secretin-like"/>
</dbReference>
<dbReference type="Gene3D" id="1.20.1070.10">
    <property type="entry name" value="Rhodopsin 7-helix transmembrane proteins"/>
    <property type="match status" value="1"/>
</dbReference>
<dbReference type="GO" id="GO:0017046">
    <property type="term" value="F:peptide hormone binding"/>
    <property type="evidence" value="ECO:0007669"/>
    <property type="project" value="TreeGrafter"/>
</dbReference>
<feature type="transmembrane region" description="Helical" evidence="16">
    <location>
        <begin position="400"/>
        <end position="423"/>
    </location>
</feature>
<dbReference type="PROSITE" id="PS00649">
    <property type="entry name" value="G_PROTEIN_RECEP_F2_1"/>
    <property type="match status" value="1"/>
</dbReference>
<evidence type="ECO:0000256" key="4">
    <source>
        <dbReference type="ARBA" id="ARBA00022553"/>
    </source>
</evidence>
<keyword evidence="11" id="KW-0675">Receptor</keyword>
<dbReference type="Pfam" id="PF00002">
    <property type="entry name" value="7tm_2"/>
    <property type="match status" value="1"/>
</dbReference>
<keyword evidence="5 16" id="KW-0812">Transmembrane</keyword>
<evidence type="ECO:0000256" key="3">
    <source>
        <dbReference type="ARBA" id="ARBA00022475"/>
    </source>
</evidence>
<feature type="transmembrane region" description="Helical" evidence="16">
    <location>
        <begin position="173"/>
        <end position="193"/>
    </location>
</feature>